<sequence length="414" mass="47551">MEWIKEFEDQASDVDSSEDSTQEDLKDDDAPCNDSGENSKTTYQKSLSRKQAMSAYLNGELANELRQRSMSSTMGMTTKMSRELVMQEINKMRRQKHYPHDLAIVLLNARKKMEVQGFPLLNFQNVCTSEPNPGSVFCADHYKILEEKNIPKQKEEFLQFIGCKKNPSSSEDIKAVDDKIKEFSKQLASTTAGVSSLNYQNTEQIVSQVSPSDWQSTSTYTICNKDTGEKARLRQRSRGHFVCVTGGGHIQYFEPLFKSEGPCQIFMITIRSLLLELSKVPEDQLEARMKSLILAYDKMCHLDCIKAPLNKLWKTIKKIVDRLHLQNHKDARCKVTYDPSTIPESYNTMIAEQTFSWFSRFKKIANSMTQTHHLFYIHRQIQRRNKYSGSCRLRGKSPLLPGINITLQKKAVKD</sequence>
<evidence type="ECO:0000256" key="1">
    <source>
        <dbReference type="SAM" id="MobiDB-lite"/>
    </source>
</evidence>
<keyword evidence="3" id="KW-1185">Reference proteome</keyword>
<dbReference type="OrthoDB" id="10011386at2759"/>
<feature type="compositionally biased region" description="Acidic residues" evidence="1">
    <location>
        <begin position="9"/>
        <end position="31"/>
    </location>
</feature>
<comment type="caution">
    <text evidence="2">The sequence shown here is derived from an EMBL/GenBank/DDBJ whole genome shotgun (WGS) entry which is preliminary data.</text>
</comment>
<gene>
    <name evidence="2" type="ORF">MEDL_59004</name>
</gene>
<feature type="region of interest" description="Disordered" evidence="1">
    <location>
        <begin position="1"/>
        <end position="47"/>
    </location>
</feature>
<name>A0A8S3UL14_MYTED</name>
<protein>
    <submittedName>
        <fullName evidence="2">Uncharacterized protein</fullName>
    </submittedName>
</protein>
<evidence type="ECO:0000313" key="2">
    <source>
        <dbReference type="EMBL" id="CAG2247071.1"/>
    </source>
</evidence>
<evidence type="ECO:0000313" key="3">
    <source>
        <dbReference type="Proteomes" id="UP000683360"/>
    </source>
</evidence>
<reference evidence="2" key="1">
    <citation type="submission" date="2021-03" db="EMBL/GenBank/DDBJ databases">
        <authorList>
            <person name="Bekaert M."/>
        </authorList>
    </citation>
    <scope>NUCLEOTIDE SEQUENCE</scope>
</reference>
<feature type="compositionally biased region" description="Polar residues" evidence="1">
    <location>
        <begin position="35"/>
        <end position="47"/>
    </location>
</feature>
<dbReference type="AlphaFoldDB" id="A0A8S3UL14"/>
<dbReference type="Proteomes" id="UP000683360">
    <property type="component" value="Unassembled WGS sequence"/>
</dbReference>
<organism evidence="2 3">
    <name type="scientific">Mytilus edulis</name>
    <name type="common">Blue mussel</name>
    <dbReference type="NCBI Taxonomy" id="6550"/>
    <lineage>
        <taxon>Eukaryota</taxon>
        <taxon>Metazoa</taxon>
        <taxon>Spiralia</taxon>
        <taxon>Lophotrochozoa</taxon>
        <taxon>Mollusca</taxon>
        <taxon>Bivalvia</taxon>
        <taxon>Autobranchia</taxon>
        <taxon>Pteriomorphia</taxon>
        <taxon>Mytilida</taxon>
        <taxon>Mytiloidea</taxon>
        <taxon>Mytilidae</taxon>
        <taxon>Mytilinae</taxon>
        <taxon>Mytilus</taxon>
    </lineage>
</organism>
<accession>A0A8S3UL14</accession>
<proteinExistence type="predicted"/>
<dbReference type="EMBL" id="CAJPWZ010002890">
    <property type="protein sequence ID" value="CAG2247071.1"/>
    <property type="molecule type" value="Genomic_DNA"/>
</dbReference>